<feature type="transmembrane region" description="Helical" evidence="2">
    <location>
        <begin position="6"/>
        <end position="23"/>
    </location>
</feature>
<dbReference type="Proteomes" id="UP000515366">
    <property type="component" value="Segment"/>
</dbReference>
<reference evidence="3" key="1">
    <citation type="journal article" date="2020" name="Int. J. Mol. Sci.">
        <title>Phage S144, A New Polyvalent Phage Infecting Salmonella spp. and Cronobacter sakazakii.</title>
        <authorList>
            <person name="Gambino M."/>
            <person name="Norgaard Sorensen A."/>
            <person name="Ahern S."/>
            <person name="Smyrlis G."/>
            <person name="Gencay Y.E."/>
            <person name="Hendrix H."/>
            <person name="Neve H."/>
            <person name="Noben J.P."/>
            <person name="Lavigne R."/>
            <person name="Brondsted L."/>
        </authorList>
    </citation>
    <scope>NUCLEOTIDE SEQUENCE [LARGE SCALE GENOMIC DNA]</scope>
</reference>
<dbReference type="InterPro" id="IPR022538">
    <property type="entry name" value="DUF2570"/>
</dbReference>
<keyword evidence="2" id="KW-1133">Transmembrane helix</keyword>
<evidence type="ECO:0000256" key="2">
    <source>
        <dbReference type="SAM" id="Phobius"/>
    </source>
</evidence>
<organism evidence="3">
    <name type="scientific">Salmonella phage S144</name>
    <dbReference type="NCBI Taxonomy" id="2759179"/>
    <lineage>
        <taxon>Viruses</taxon>
        <taxon>Duplodnaviria</taxon>
        <taxon>Heunggongvirae</taxon>
        <taxon>Uroviricota</taxon>
        <taxon>Caudoviricetes</taxon>
        <taxon>Loughboroughvirus</taxon>
        <taxon>Loughboroughvirus ZCSE2</taxon>
    </lineage>
</organism>
<evidence type="ECO:0000313" key="3">
    <source>
        <dbReference type="EMBL" id="QMV47862.1"/>
    </source>
</evidence>
<sequence>MSKTGAVIITLFGIAIVLLCLWVKSLKQDIQIKDDTIEQITKDNKELSTANTELRGQIAVERSASADMALKNKELEDKLKERKPKYDAATKNDACANTNAPDGVIDLMQ</sequence>
<evidence type="ECO:0000256" key="1">
    <source>
        <dbReference type="SAM" id="Coils"/>
    </source>
</evidence>
<name>A0A7G5CF26_9CAUD</name>
<keyword evidence="1" id="KW-0175">Coiled coil</keyword>
<proteinExistence type="predicted"/>
<protein>
    <submittedName>
        <fullName evidence="3">Putative IM-spanin</fullName>
    </submittedName>
</protein>
<keyword evidence="2" id="KW-0812">Transmembrane</keyword>
<dbReference type="EMBL" id="MT663719">
    <property type="protein sequence ID" value="QMV47862.1"/>
    <property type="molecule type" value="Genomic_DNA"/>
</dbReference>
<feature type="coiled-coil region" evidence="1">
    <location>
        <begin position="23"/>
        <end position="57"/>
    </location>
</feature>
<accession>A0A7G5CF26</accession>
<keyword evidence="2" id="KW-0472">Membrane</keyword>
<dbReference type="Pfam" id="PF10828">
    <property type="entry name" value="DUF2570"/>
    <property type="match status" value="1"/>
</dbReference>